<dbReference type="PROSITE" id="PS50172">
    <property type="entry name" value="BRCT"/>
    <property type="match status" value="1"/>
</dbReference>
<name>A0A6T5VH30_9CHLO</name>
<dbReference type="InterPro" id="IPR036420">
    <property type="entry name" value="BRCT_dom_sf"/>
</dbReference>
<accession>A0A6T5VH30</accession>
<gene>
    <name evidence="3" type="ORF">OMED0932_LOCUS1295</name>
</gene>
<organism evidence="3">
    <name type="scientific">Ostreococcus mediterraneus</name>
    <dbReference type="NCBI Taxonomy" id="1486918"/>
    <lineage>
        <taxon>Eukaryota</taxon>
        <taxon>Viridiplantae</taxon>
        <taxon>Chlorophyta</taxon>
        <taxon>Mamiellophyceae</taxon>
        <taxon>Mamiellales</taxon>
        <taxon>Bathycoccaceae</taxon>
        <taxon>Ostreococcus</taxon>
    </lineage>
</organism>
<feature type="region of interest" description="Disordered" evidence="1">
    <location>
        <begin position="1"/>
        <end position="60"/>
    </location>
</feature>
<dbReference type="EMBL" id="HBHH01003231">
    <property type="protein sequence ID" value="CAD9655555.1"/>
    <property type="molecule type" value="Transcribed_RNA"/>
</dbReference>
<protein>
    <recommendedName>
        <fullName evidence="2">BRCT domain-containing protein</fullName>
    </recommendedName>
</protein>
<sequence>MPWRDRARHTQIPRHFDARTRRVTKRPTDALDEAIGRPIKAPKRETRPRQPRPPVSAPDVARDGIFANVTAYIDGWVPEGAKTVREAITSRGGVVALYYDKTTVTHYIVDSYDAMDADVRQRVGKYASTSSPRGAMVCVRGAWVIQSVKQDKALGVEAFAPLGDAPKAPSAKAATGKYSTTDLVDVVINAAWNGTGGVSTQEGLRETWCIKVVFEGVERALTDGKTKDADARKLSTQAYKALKRVVDAKWVIPIGASEALVDLSGMRNFQKRNRFESSQTSPANAAEMLEWVMIDKTGINVRATMHNMRDDGWEPEWLVIDADVDAARESVGVLTRRASREAATRVALSQESQRALDTHTLSQVSNIDDETLNALDPQTRYEWQKSRENVAKKKLNHERAKQSAVFQLLNATGKFLGDAKGKSKGALSPLKKTLQPNASRHTPPQPKRTQRSGAQLSIKSFASPVKAPRPAPARARSFVGEAVMSSARVHTPTLMHAFTSLLERDAVDPVPDRVGAACAVMRAHIEQLERDGRRAAARQVRAAVADIRCPENPAFTNALRDFVLARTRGDSLGINSQ</sequence>
<evidence type="ECO:0000259" key="2">
    <source>
        <dbReference type="PROSITE" id="PS50172"/>
    </source>
</evidence>
<feature type="domain" description="BRCT" evidence="2">
    <location>
        <begin position="61"/>
        <end position="161"/>
    </location>
</feature>
<dbReference type="Gene3D" id="3.40.50.10190">
    <property type="entry name" value="BRCT domain"/>
    <property type="match status" value="1"/>
</dbReference>
<feature type="compositionally biased region" description="Basic residues" evidence="1">
    <location>
        <begin position="1"/>
        <end position="12"/>
    </location>
</feature>
<evidence type="ECO:0000313" key="3">
    <source>
        <dbReference type="EMBL" id="CAD9655555.1"/>
    </source>
</evidence>
<dbReference type="SUPFAM" id="SSF52113">
    <property type="entry name" value="BRCT domain"/>
    <property type="match status" value="1"/>
</dbReference>
<feature type="region of interest" description="Disordered" evidence="1">
    <location>
        <begin position="418"/>
        <end position="454"/>
    </location>
</feature>
<dbReference type="InterPro" id="IPR001357">
    <property type="entry name" value="BRCT_dom"/>
</dbReference>
<reference evidence="3" key="1">
    <citation type="submission" date="2021-01" db="EMBL/GenBank/DDBJ databases">
        <authorList>
            <person name="Corre E."/>
            <person name="Pelletier E."/>
            <person name="Niang G."/>
            <person name="Scheremetjew M."/>
            <person name="Finn R."/>
            <person name="Kale V."/>
            <person name="Holt S."/>
            <person name="Cochrane G."/>
            <person name="Meng A."/>
            <person name="Brown T."/>
            <person name="Cohen L."/>
        </authorList>
    </citation>
    <scope>NUCLEOTIDE SEQUENCE</scope>
    <source>
        <strain evidence="3">Clade-D-RCC2596</strain>
    </source>
</reference>
<proteinExistence type="predicted"/>
<dbReference type="AlphaFoldDB" id="A0A6T5VH30"/>
<evidence type="ECO:0000256" key="1">
    <source>
        <dbReference type="SAM" id="MobiDB-lite"/>
    </source>
</evidence>